<organism evidence="2">
    <name type="scientific">Pyramimonas orientalis virus</name>
    <name type="common">PoV01</name>
    <dbReference type="NCBI Taxonomy" id="455367"/>
    <lineage>
        <taxon>Viruses</taxon>
        <taxon>Varidnaviria</taxon>
        <taxon>Bamfordvirae</taxon>
        <taxon>Nucleocytoviricota</taxon>
        <taxon>Megaviricetes</taxon>
        <taxon>Imitervirales</taxon>
        <taxon>Allomimiviridae</taxon>
        <taxon>Heliosvirus</taxon>
        <taxon>Heliosvirus raunefjordenense</taxon>
    </lineage>
</organism>
<dbReference type="Gene3D" id="3.40.1440.10">
    <property type="entry name" value="GIY-YIG endonuclease"/>
    <property type="match status" value="1"/>
</dbReference>
<dbReference type="InterPro" id="IPR000305">
    <property type="entry name" value="GIY-YIG_endonuc"/>
</dbReference>
<dbReference type="InterPro" id="IPR050381">
    <property type="entry name" value="SLX1_endonuclease"/>
</dbReference>
<proteinExistence type="predicted"/>
<organismHost>
    <name type="scientific">Pyramimonas plurioculata</name>
    <dbReference type="NCBI Taxonomy" id="36893"/>
</organismHost>
<dbReference type="PANTHER" id="PTHR20208:SF13">
    <property type="entry name" value="STRUCTURE-SPECIFIC ENDONUCLEASE SUBUNIT SLX1"/>
    <property type="match status" value="1"/>
</dbReference>
<protein>
    <recommendedName>
        <fullName evidence="1">GIY-YIG domain-containing protein</fullName>
    </recommendedName>
</protein>
<dbReference type="InterPro" id="IPR035901">
    <property type="entry name" value="GIY-YIG_endonuc_sf"/>
</dbReference>
<accession>A0A7L9AY03</accession>
<name>A0A7L9AY03_POV01</name>
<dbReference type="PANTHER" id="PTHR20208">
    <property type="entry name" value="STRUCTURE-SPECIFIC ENDONUCLEASE SUBUNIT SLX1"/>
    <property type="match status" value="1"/>
</dbReference>
<gene>
    <name evidence="2" type="ORF">HWQ62_00418</name>
</gene>
<dbReference type="Pfam" id="PF01541">
    <property type="entry name" value="GIY-YIG"/>
    <property type="match status" value="1"/>
</dbReference>
<dbReference type="EMBL" id="MT663540">
    <property type="protein sequence ID" value="QOI90549.1"/>
    <property type="molecule type" value="Genomic_DNA"/>
</dbReference>
<evidence type="ECO:0000259" key="1">
    <source>
        <dbReference type="PROSITE" id="PS50164"/>
    </source>
</evidence>
<feature type="domain" description="GIY-YIG" evidence="1">
    <location>
        <begin position="2"/>
        <end position="87"/>
    </location>
</feature>
<sequence length="142" mass="16774">MRPLFCYIINNEQDRTYNGYTVDLTKRLRQHNNYIKGGARATSNRGPWSFLVVITSPCWQSISTAMQHEWSIKYPTRKRPRPKHYNGKTGRLESLIHVFQHMQNIRCEDIICYIHTDYIDLMLSMSEAFDFVTVKPLTELIC</sequence>
<dbReference type="SUPFAM" id="SSF82771">
    <property type="entry name" value="GIY-YIG endonuclease"/>
    <property type="match status" value="1"/>
</dbReference>
<dbReference type="PROSITE" id="PS50164">
    <property type="entry name" value="GIY_YIG"/>
    <property type="match status" value="1"/>
</dbReference>
<reference evidence="2" key="1">
    <citation type="submission" date="2020-06" db="EMBL/GenBank/DDBJ databases">
        <title>Lateral gene transfer of anion-conducting channel rhodopsins between green algae and giant viruses.</title>
        <authorList>
            <person name="Rozenberg A."/>
            <person name="Oppermann J."/>
            <person name="Wietek J."/>
            <person name="Fernandez Lahore R.G."/>
            <person name="Sandaa R.-A."/>
            <person name="Bratbak G."/>
            <person name="Hegemann P."/>
            <person name="Beja O."/>
        </authorList>
    </citation>
    <scope>NUCLEOTIDE SEQUENCE</scope>
    <source>
        <strain evidence="2">01B</strain>
    </source>
</reference>
<evidence type="ECO:0000313" key="2">
    <source>
        <dbReference type="EMBL" id="QOI90549.1"/>
    </source>
</evidence>